<dbReference type="EMBL" id="JALJOQ010000170">
    <property type="protein sequence ID" value="KAK9791862.1"/>
    <property type="molecule type" value="Genomic_DNA"/>
</dbReference>
<organism evidence="1 2">
    <name type="scientific">Symbiochloris irregularis</name>
    <dbReference type="NCBI Taxonomy" id="706552"/>
    <lineage>
        <taxon>Eukaryota</taxon>
        <taxon>Viridiplantae</taxon>
        <taxon>Chlorophyta</taxon>
        <taxon>core chlorophytes</taxon>
        <taxon>Trebouxiophyceae</taxon>
        <taxon>Trebouxiales</taxon>
        <taxon>Trebouxiaceae</taxon>
        <taxon>Symbiochloris</taxon>
    </lineage>
</organism>
<dbReference type="AlphaFoldDB" id="A0AAW1NTI4"/>
<name>A0AAW1NTI4_9CHLO</name>
<reference evidence="1 2" key="1">
    <citation type="journal article" date="2024" name="Nat. Commun.">
        <title>Phylogenomics reveals the evolutionary origins of lichenization in chlorophyte algae.</title>
        <authorList>
            <person name="Puginier C."/>
            <person name="Libourel C."/>
            <person name="Otte J."/>
            <person name="Skaloud P."/>
            <person name="Haon M."/>
            <person name="Grisel S."/>
            <person name="Petersen M."/>
            <person name="Berrin J.G."/>
            <person name="Delaux P.M."/>
            <person name="Dal Grande F."/>
            <person name="Keller J."/>
        </authorList>
    </citation>
    <scope>NUCLEOTIDE SEQUENCE [LARGE SCALE GENOMIC DNA]</scope>
    <source>
        <strain evidence="1 2">SAG 2036</strain>
    </source>
</reference>
<comment type="caution">
    <text evidence="1">The sequence shown here is derived from an EMBL/GenBank/DDBJ whole genome shotgun (WGS) entry which is preliminary data.</text>
</comment>
<sequence length="167" mass="18242">MLNGRVVSAMASALSISVPKLIVFSLYERQADYPGPMLACCCEDQHAILKVFEIAQEERRVKPMRSPERMSELVTAAPFVMQRMPSATSSTSLPKYAAKPYPAYGSQMGMWLKSGDTTAAKYMPVPATLQQYTALSNEKTCDIICASLDRHISIVMLVSTSPGALPC</sequence>
<evidence type="ECO:0000313" key="1">
    <source>
        <dbReference type="EMBL" id="KAK9791862.1"/>
    </source>
</evidence>
<protein>
    <submittedName>
        <fullName evidence="1">Uncharacterized protein</fullName>
    </submittedName>
</protein>
<gene>
    <name evidence="1" type="ORF">WJX73_008582</name>
</gene>
<proteinExistence type="predicted"/>
<dbReference type="Proteomes" id="UP001465755">
    <property type="component" value="Unassembled WGS sequence"/>
</dbReference>
<accession>A0AAW1NTI4</accession>
<keyword evidence="2" id="KW-1185">Reference proteome</keyword>
<evidence type="ECO:0000313" key="2">
    <source>
        <dbReference type="Proteomes" id="UP001465755"/>
    </source>
</evidence>